<reference evidence="3 4" key="1">
    <citation type="submission" date="2016-04" db="EMBL/GenBank/DDBJ databases">
        <title>The genome of Intoshia linei affirms orthonectids as highly simplified spiralians.</title>
        <authorList>
            <person name="Mikhailov K.V."/>
            <person name="Slusarev G.S."/>
            <person name="Nikitin M.A."/>
            <person name="Logacheva M.D."/>
            <person name="Penin A."/>
            <person name="Aleoshin V."/>
            <person name="Panchin Y.V."/>
        </authorList>
    </citation>
    <scope>NUCLEOTIDE SEQUENCE [LARGE SCALE GENOMIC DNA]</scope>
    <source>
        <strain evidence="3">Intl2013</strain>
        <tissue evidence="3">Whole animal</tissue>
    </source>
</reference>
<accession>A0A177AS28</accession>
<dbReference type="PANTHER" id="PTHR44324">
    <property type="entry name" value="WD40 REPEAT DOMAIN 95"/>
    <property type="match status" value="1"/>
</dbReference>
<evidence type="ECO:0000256" key="1">
    <source>
        <dbReference type="ARBA" id="ARBA00022737"/>
    </source>
</evidence>
<dbReference type="InterPro" id="IPR051242">
    <property type="entry name" value="WD-EF-hand_domain"/>
</dbReference>
<organism evidence="3 4">
    <name type="scientific">Intoshia linei</name>
    <dbReference type="NCBI Taxonomy" id="1819745"/>
    <lineage>
        <taxon>Eukaryota</taxon>
        <taxon>Metazoa</taxon>
        <taxon>Spiralia</taxon>
        <taxon>Lophotrochozoa</taxon>
        <taxon>Mesozoa</taxon>
        <taxon>Orthonectida</taxon>
        <taxon>Rhopaluridae</taxon>
        <taxon>Intoshia</taxon>
    </lineage>
</organism>
<evidence type="ECO:0000313" key="3">
    <source>
        <dbReference type="EMBL" id="OAF64785.1"/>
    </source>
</evidence>
<dbReference type="EMBL" id="LWCA01001617">
    <property type="protein sequence ID" value="OAF64785.1"/>
    <property type="molecule type" value="Genomic_DNA"/>
</dbReference>
<dbReference type="PANTHER" id="PTHR44324:SF4">
    <property type="entry name" value="WD40 REPEAT DOMAIN 95"/>
    <property type="match status" value="1"/>
</dbReference>
<keyword evidence="1" id="KW-0677">Repeat</keyword>
<dbReference type="InterPro" id="IPR001680">
    <property type="entry name" value="WD40_rpt"/>
</dbReference>
<keyword evidence="2" id="KW-0853">WD repeat</keyword>
<dbReference type="SMART" id="SM00320">
    <property type="entry name" value="WD40"/>
    <property type="match status" value="1"/>
</dbReference>
<evidence type="ECO:0000313" key="4">
    <source>
        <dbReference type="Proteomes" id="UP000078046"/>
    </source>
</evidence>
<dbReference type="OrthoDB" id="75172at2759"/>
<name>A0A177AS28_9BILA</name>
<dbReference type="AlphaFoldDB" id="A0A177AS28"/>
<dbReference type="InterPro" id="IPR015943">
    <property type="entry name" value="WD40/YVTN_repeat-like_dom_sf"/>
</dbReference>
<dbReference type="InterPro" id="IPR036322">
    <property type="entry name" value="WD40_repeat_dom_sf"/>
</dbReference>
<protein>
    <submittedName>
        <fullName evidence="3">Uncharacterized protein</fullName>
    </submittedName>
</protein>
<feature type="repeat" description="WD" evidence="2">
    <location>
        <begin position="125"/>
        <end position="156"/>
    </location>
</feature>
<dbReference type="Gene3D" id="2.130.10.10">
    <property type="entry name" value="YVTN repeat-like/Quinoprotein amine dehydrogenase"/>
    <property type="match status" value="1"/>
</dbReference>
<proteinExistence type="predicted"/>
<dbReference type="PROSITE" id="PS50082">
    <property type="entry name" value="WD_REPEATS_2"/>
    <property type="match status" value="1"/>
</dbReference>
<sequence>MTSGRIFSKLLPKSPSHYNDISLDGDWDIDSMVFFQNGDVNTQSHLISSGPKAHIHFWNIYNGGSLVAKFPISKIKQAMSTKIILNDDETKLYCADTVGYIYCWNISSYKSLINPKNSPPIVCSWRAHTQRITCITLVELKNIILSSSLDKTCRVWTTKGHFIGTFSNKSNWDIYKPATFVHPSIPIEVLCDPLSLPEYKVHELKTVKSAKETTSKNNYKDTQLFVSEQETNIVVDPNIVVIDHLKYIDEIKTCVDTKKTGKRYI</sequence>
<evidence type="ECO:0000256" key="2">
    <source>
        <dbReference type="PROSITE-ProRule" id="PRU00221"/>
    </source>
</evidence>
<dbReference type="SUPFAM" id="SSF50978">
    <property type="entry name" value="WD40 repeat-like"/>
    <property type="match status" value="1"/>
</dbReference>
<keyword evidence="4" id="KW-1185">Reference proteome</keyword>
<comment type="caution">
    <text evidence="3">The sequence shown here is derived from an EMBL/GenBank/DDBJ whole genome shotgun (WGS) entry which is preliminary data.</text>
</comment>
<gene>
    <name evidence="3" type="ORF">A3Q56_07509</name>
</gene>
<dbReference type="Proteomes" id="UP000078046">
    <property type="component" value="Unassembled WGS sequence"/>
</dbReference>